<name>A0A8J5FKF8_ZINOF</name>
<evidence type="ECO:0000313" key="1">
    <source>
        <dbReference type="EMBL" id="KAG6486118.1"/>
    </source>
</evidence>
<protein>
    <submittedName>
        <fullName evidence="1">Uncharacterized protein</fullName>
    </submittedName>
</protein>
<sequence length="120" mass="13161">MVVPSPGVQPEIELASWSHVGLDVEFAGEEEIEEPSKAGRIAINKVLSLLRLLDIPRIIEGSESEFPDIPFDIHGAINLDVVEVISSSLVIPKSNGRDDYIDGSELQANMKRMDTSYALE</sequence>
<dbReference type="EMBL" id="JACMSC010000015">
    <property type="protein sequence ID" value="KAG6486118.1"/>
    <property type="molecule type" value="Genomic_DNA"/>
</dbReference>
<dbReference type="Proteomes" id="UP000734854">
    <property type="component" value="Unassembled WGS sequence"/>
</dbReference>
<keyword evidence="2" id="KW-1185">Reference proteome</keyword>
<accession>A0A8J5FKF8</accession>
<dbReference type="AlphaFoldDB" id="A0A8J5FKF8"/>
<reference evidence="1 2" key="1">
    <citation type="submission" date="2020-08" db="EMBL/GenBank/DDBJ databases">
        <title>Plant Genome Project.</title>
        <authorList>
            <person name="Zhang R.-G."/>
        </authorList>
    </citation>
    <scope>NUCLEOTIDE SEQUENCE [LARGE SCALE GENOMIC DNA]</scope>
    <source>
        <tissue evidence="1">Rhizome</tissue>
    </source>
</reference>
<organism evidence="1 2">
    <name type="scientific">Zingiber officinale</name>
    <name type="common">Ginger</name>
    <name type="synonym">Amomum zingiber</name>
    <dbReference type="NCBI Taxonomy" id="94328"/>
    <lineage>
        <taxon>Eukaryota</taxon>
        <taxon>Viridiplantae</taxon>
        <taxon>Streptophyta</taxon>
        <taxon>Embryophyta</taxon>
        <taxon>Tracheophyta</taxon>
        <taxon>Spermatophyta</taxon>
        <taxon>Magnoliopsida</taxon>
        <taxon>Liliopsida</taxon>
        <taxon>Zingiberales</taxon>
        <taxon>Zingiberaceae</taxon>
        <taxon>Zingiber</taxon>
    </lineage>
</organism>
<proteinExistence type="predicted"/>
<comment type="caution">
    <text evidence="1">The sequence shown here is derived from an EMBL/GenBank/DDBJ whole genome shotgun (WGS) entry which is preliminary data.</text>
</comment>
<gene>
    <name evidence="1" type="ORF">ZIOFF_054688</name>
</gene>
<evidence type="ECO:0000313" key="2">
    <source>
        <dbReference type="Proteomes" id="UP000734854"/>
    </source>
</evidence>